<dbReference type="GO" id="GO:0070336">
    <property type="term" value="F:flap-structured DNA binding"/>
    <property type="evidence" value="ECO:0007669"/>
    <property type="project" value="TreeGrafter"/>
</dbReference>
<name>A0A1G4MAX3_LACFM</name>
<evidence type="ECO:0000259" key="1">
    <source>
        <dbReference type="Pfam" id="PF09159"/>
    </source>
</evidence>
<dbReference type="EMBL" id="LT598485">
    <property type="protein sequence ID" value="SCW00848.1"/>
    <property type="molecule type" value="Genomic_DNA"/>
</dbReference>
<protein>
    <submittedName>
        <fullName evidence="2">LAFE_0C13344g1_1</fullName>
    </submittedName>
</protein>
<sequence>MSMQLNLQLYHTTASSRSMKGRVSVNNFGTCVDYFCRKSDTRTLKKLAFAIGSKEGSTKSAIRSNIVTQCAILEQLASLRNINGSLTITAIDMGIDNFAHCRLDWSATAPRPQLLEWGKLQLSGKSIGLDDDKIPFTPENMSRLGYKLTEQLTRNTSDAFVLERQRTRTMGSSNVFEPVLRVNTLEHVLFSNLFGRLQPKHGKRAGSPSEYLVCSSDPKRMTEYWCKHMPSRSKAVTKAEINLVPATKKPLPAQVTKKLKIALAHSLVSDAATSQSLHKLSLPSNLVSSFRSQTLNKKISLFDGLGLSEDAGKNKEDDLADSLLHALAWFDWVNTFDELTKVIRSNGTEGPVALAAFNAFVKQKNADILSFSKTCIPNQ</sequence>
<dbReference type="CDD" id="cd16963">
    <property type="entry name" value="CCE1"/>
    <property type="match status" value="1"/>
</dbReference>
<dbReference type="GO" id="GO:0000403">
    <property type="term" value="F:Y-form DNA binding"/>
    <property type="evidence" value="ECO:0007669"/>
    <property type="project" value="TreeGrafter"/>
</dbReference>
<evidence type="ECO:0000313" key="2">
    <source>
        <dbReference type="EMBL" id="SCW00848.1"/>
    </source>
</evidence>
<reference evidence="2 3" key="1">
    <citation type="submission" date="2016-03" db="EMBL/GenBank/DDBJ databases">
        <authorList>
            <person name="Devillers H."/>
        </authorList>
    </citation>
    <scope>NUCLEOTIDE SEQUENCE [LARGE SCALE GENOMIC DNA]</scope>
    <source>
        <strain evidence="2">CBS 6772</strain>
    </source>
</reference>
<dbReference type="Gene3D" id="3.30.420.10">
    <property type="entry name" value="Ribonuclease H-like superfamily/Ribonuclease H"/>
    <property type="match status" value="1"/>
</dbReference>
<organism evidence="2 3">
    <name type="scientific">Lachancea fermentati</name>
    <name type="common">Zygosaccharomyces fermentati</name>
    <dbReference type="NCBI Taxonomy" id="4955"/>
    <lineage>
        <taxon>Eukaryota</taxon>
        <taxon>Fungi</taxon>
        <taxon>Dikarya</taxon>
        <taxon>Ascomycota</taxon>
        <taxon>Saccharomycotina</taxon>
        <taxon>Saccharomycetes</taxon>
        <taxon>Saccharomycetales</taxon>
        <taxon>Saccharomycetaceae</taxon>
        <taxon>Lachancea</taxon>
    </lineage>
</organism>
<dbReference type="STRING" id="4955.A0A1G4MAX3"/>
<feature type="domain" description="Mitochondrial resolvase Ydc2 catalytic" evidence="1">
    <location>
        <begin position="88"/>
        <end position="338"/>
    </location>
</feature>
<dbReference type="Pfam" id="PF09159">
    <property type="entry name" value="Ydc2-catalyt"/>
    <property type="match status" value="1"/>
</dbReference>
<proteinExistence type="predicted"/>
<dbReference type="InterPro" id="IPR015242">
    <property type="entry name" value="Ydc2_cat"/>
</dbReference>
<dbReference type="OMA" id="DTGISNF"/>
<dbReference type="PANTHER" id="PTHR28072:SF1">
    <property type="entry name" value="CRUCIFORM CUTTING ENDONUCLEASE 1, MITOCHONDRIAL-RELATED"/>
    <property type="match status" value="1"/>
</dbReference>
<accession>A0A1G4MAX3</accession>
<dbReference type="AlphaFoldDB" id="A0A1G4MAX3"/>
<dbReference type="InterPro" id="IPR036397">
    <property type="entry name" value="RNaseH_sf"/>
</dbReference>
<keyword evidence="3" id="KW-1185">Reference proteome</keyword>
<dbReference type="GO" id="GO:0005739">
    <property type="term" value="C:mitochondrion"/>
    <property type="evidence" value="ECO:0007669"/>
    <property type="project" value="TreeGrafter"/>
</dbReference>
<evidence type="ECO:0000313" key="3">
    <source>
        <dbReference type="Proteomes" id="UP000190831"/>
    </source>
</evidence>
<gene>
    <name evidence="2" type="ORF">LAFE_0C13344G</name>
</gene>
<dbReference type="GO" id="GO:0004520">
    <property type="term" value="F:DNA endonuclease activity"/>
    <property type="evidence" value="ECO:0007669"/>
    <property type="project" value="TreeGrafter"/>
</dbReference>
<dbReference type="SUPFAM" id="SSF53098">
    <property type="entry name" value="Ribonuclease H-like"/>
    <property type="match status" value="1"/>
</dbReference>
<dbReference type="GO" id="GO:0000402">
    <property type="term" value="F:crossed form four-way junction DNA binding"/>
    <property type="evidence" value="ECO:0007669"/>
    <property type="project" value="TreeGrafter"/>
</dbReference>
<dbReference type="Proteomes" id="UP000190831">
    <property type="component" value="Chromosome C"/>
</dbReference>
<dbReference type="InterPro" id="IPR039197">
    <property type="entry name" value="Mrs1/Cce1"/>
</dbReference>
<dbReference type="PANTHER" id="PTHR28072">
    <property type="entry name" value="CRUCIFORM CUTTING ENDONUCLEASE 1, MITOCHONDRIAL-RELATED"/>
    <property type="match status" value="1"/>
</dbReference>
<dbReference type="OrthoDB" id="5552842at2759"/>
<dbReference type="InterPro" id="IPR012337">
    <property type="entry name" value="RNaseH-like_sf"/>
</dbReference>